<comment type="caution">
    <text evidence="4">The sequence shown here is derived from an EMBL/GenBank/DDBJ whole genome shotgun (WGS) entry which is preliminary data.</text>
</comment>
<dbReference type="InterPro" id="IPR050595">
    <property type="entry name" value="Bact_response_regulator"/>
</dbReference>
<keyword evidence="1 2" id="KW-0597">Phosphoprotein</keyword>
<gene>
    <name evidence="4" type="ORF">CO174_03065</name>
</gene>
<dbReference type="PANTHER" id="PTHR44591">
    <property type="entry name" value="STRESS RESPONSE REGULATOR PROTEIN 1"/>
    <property type="match status" value="1"/>
</dbReference>
<dbReference type="SMART" id="SM00448">
    <property type="entry name" value="REC"/>
    <property type="match status" value="1"/>
</dbReference>
<evidence type="ECO:0000256" key="1">
    <source>
        <dbReference type="ARBA" id="ARBA00022553"/>
    </source>
</evidence>
<feature type="modified residue" description="4-aspartylphosphate" evidence="2">
    <location>
        <position position="61"/>
    </location>
</feature>
<dbReference type="Pfam" id="PF00072">
    <property type="entry name" value="Response_reg"/>
    <property type="match status" value="1"/>
</dbReference>
<dbReference type="Gene3D" id="3.40.50.2300">
    <property type="match status" value="1"/>
</dbReference>
<evidence type="ECO:0000313" key="4">
    <source>
        <dbReference type="EMBL" id="PJA45459.1"/>
    </source>
</evidence>
<dbReference type="Proteomes" id="UP000229385">
    <property type="component" value="Unassembled WGS sequence"/>
</dbReference>
<sequence>MEDMFMTKPMIIAIDDDELILNMLRRMLERAGYSVRLFPDGESALQAITSDPEAFAAIVCDWHMPGIWGHEVYQRSKPHLRDRPFILFTSEPEPFHNAHPTVATEIHVLNKNPAQLIDLLHTLLTS</sequence>
<feature type="domain" description="Response regulatory" evidence="3">
    <location>
        <begin position="10"/>
        <end position="124"/>
    </location>
</feature>
<dbReference type="AlphaFoldDB" id="A0A2M7XC77"/>
<dbReference type="InterPro" id="IPR001789">
    <property type="entry name" value="Sig_transdc_resp-reg_receiver"/>
</dbReference>
<proteinExistence type="predicted"/>
<dbReference type="PROSITE" id="PS50110">
    <property type="entry name" value="RESPONSE_REGULATORY"/>
    <property type="match status" value="1"/>
</dbReference>
<dbReference type="InterPro" id="IPR011006">
    <property type="entry name" value="CheY-like_superfamily"/>
</dbReference>
<evidence type="ECO:0000256" key="2">
    <source>
        <dbReference type="PROSITE-ProRule" id="PRU00169"/>
    </source>
</evidence>
<dbReference type="EMBL" id="PFWU01000036">
    <property type="protein sequence ID" value="PJA45459.1"/>
    <property type="molecule type" value="Genomic_DNA"/>
</dbReference>
<organism evidence="4 5">
    <name type="scientific">Candidatus Uhrbacteria bacterium CG_4_9_14_3_um_filter_50_9</name>
    <dbReference type="NCBI Taxonomy" id="1975035"/>
    <lineage>
        <taxon>Bacteria</taxon>
        <taxon>Candidatus Uhriibacteriota</taxon>
    </lineage>
</organism>
<protein>
    <recommendedName>
        <fullName evidence="3">Response regulatory domain-containing protein</fullName>
    </recommendedName>
</protein>
<reference evidence="5" key="1">
    <citation type="submission" date="2017-09" db="EMBL/GenBank/DDBJ databases">
        <title>Depth-based differentiation of microbial function through sediment-hosted aquifers and enrichment of novel symbionts in the deep terrestrial subsurface.</title>
        <authorList>
            <person name="Probst A.J."/>
            <person name="Ladd B."/>
            <person name="Jarett J.K."/>
            <person name="Geller-Mcgrath D.E."/>
            <person name="Sieber C.M.K."/>
            <person name="Emerson J.B."/>
            <person name="Anantharaman K."/>
            <person name="Thomas B.C."/>
            <person name="Malmstrom R."/>
            <person name="Stieglmeier M."/>
            <person name="Klingl A."/>
            <person name="Woyke T."/>
            <person name="Ryan C.M."/>
            <person name="Banfield J.F."/>
        </authorList>
    </citation>
    <scope>NUCLEOTIDE SEQUENCE [LARGE SCALE GENOMIC DNA]</scope>
</reference>
<dbReference type="SUPFAM" id="SSF52172">
    <property type="entry name" value="CheY-like"/>
    <property type="match status" value="1"/>
</dbReference>
<dbReference type="PANTHER" id="PTHR44591:SF3">
    <property type="entry name" value="RESPONSE REGULATORY DOMAIN-CONTAINING PROTEIN"/>
    <property type="match status" value="1"/>
</dbReference>
<evidence type="ECO:0000259" key="3">
    <source>
        <dbReference type="PROSITE" id="PS50110"/>
    </source>
</evidence>
<accession>A0A2M7XC77</accession>
<dbReference type="GO" id="GO:0000160">
    <property type="term" value="P:phosphorelay signal transduction system"/>
    <property type="evidence" value="ECO:0007669"/>
    <property type="project" value="InterPro"/>
</dbReference>
<name>A0A2M7XC77_9BACT</name>
<evidence type="ECO:0000313" key="5">
    <source>
        <dbReference type="Proteomes" id="UP000229385"/>
    </source>
</evidence>